<keyword evidence="2" id="KW-1133">Transmembrane helix</keyword>
<keyword evidence="1" id="KW-0813">Transport</keyword>
<keyword evidence="4" id="KW-1185">Reference proteome</keyword>
<feature type="transmembrane region" description="Helical" evidence="2">
    <location>
        <begin position="75"/>
        <end position="96"/>
    </location>
</feature>
<dbReference type="InterPro" id="IPR032820">
    <property type="entry name" value="ATPase_put"/>
</dbReference>
<dbReference type="Pfam" id="PF09527">
    <property type="entry name" value="ATPase_gene1"/>
    <property type="match status" value="1"/>
</dbReference>
<dbReference type="InterPro" id="IPR016989">
    <property type="entry name" value="Atp1_alphaprobac"/>
</dbReference>
<dbReference type="Proteomes" id="UP000537592">
    <property type="component" value="Unassembled WGS sequence"/>
</dbReference>
<feature type="transmembrane region" description="Helical" evidence="2">
    <location>
        <begin position="47"/>
        <end position="69"/>
    </location>
</feature>
<evidence type="ECO:0000313" key="3">
    <source>
        <dbReference type="EMBL" id="MBB3808863.1"/>
    </source>
</evidence>
<dbReference type="PIRSF" id="PIRSF032126">
    <property type="entry name" value="F0F1_ATP_synthase_subunit_I"/>
    <property type="match status" value="1"/>
</dbReference>
<comment type="function">
    <text evidence="1">A possible function for this protein is to guide the assembly of the membrane sector of the ATPase enzyme complex.</text>
</comment>
<evidence type="ECO:0000256" key="1">
    <source>
        <dbReference type="PIRNR" id="PIRNR032126"/>
    </source>
</evidence>
<dbReference type="EMBL" id="JACICC010000002">
    <property type="protein sequence ID" value="MBB3808863.1"/>
    <property type="molecule type" value="Genomic_DNA"/>
</dbReference>
<keyword evidence="1 2" id="KW-0472">Membrane</keyword>
<dbReference type="GO" id="GO:1902600">
    <property type="term" value="P:proton transmembrane transport"/>
    <property type="evidence" value="ECO:0007669"/>
    <property type="project" value="UniProtKB-KW"/>
</dbReference>
<sequence>MSKGEDGDLAKRLDELGRKLAVKEEEARAARKADEPKSQGDASSVSAALRLSGEFIAGVVAGGGIGWAVDTYLGLSPWGLIVFLLLGFLTGVWNVLRAAGYLKTSRDNASSGR</sequence>
<keyword evidence="1" id="KW-0406">Ion transport</keyword>
<protein>
    <recommendedName>
        <fullName evidence="1">ATP synthase protein I</fullName>
    </recommendedName>
</protein>
<proteinExistence type="inferred from homology"/>
<comment type="similarity">
    <text evidence="1">Belongs to the bacterial AtpI family.</text>
</comment>
<organism evidence="3 4">
    <name type="scientific">Pseudochelatococcus contaminans</name>
    <dbReference type="NCBI Taxonomy" id="1538103"/>
    <lineage>
        <taxon>Bacteria</taxon>
        <taxon>Pseudomonadati</taxon>
        <taxon>Pseudomonadota</taxon>
        <taxon>Alphaproteobacteria</taxon>
        <taxon>Hyphomicrobiales</taxon>
        <taxon>Chelatococcaceae</taxon>
        <taxon>Pseudochelatococcus</taxon>
    </lineage>
</organism>
<keyword evidence="2" id="KW-0812">Transmembrane</keyword>
<gene>
    <name evidence="3" type="ORF">FHS81_000933</name>
</gene>
<evidence type="ECO:0000313" key="4">
    <source>
        <dbReference type="Proteomes" id="UP000537592"/>
    </source>
</evidence>
<keyword evidence="1" id="KW-0375">Hydrogen ion transport</keyword>
<evidence type="ECO:0000256" key="2">
    <source>
        <dbReference type="SAM" id="Phobius"/>
    </source>
</evidence>
<dbReference type="RefSeq" id="WP_210281546.1">
    <property type="nucleotide sequence ID" value="NZ_JACICC010000002.1"/>
</dbReference>
<name>A0A7W6EFJ0_9HYPH</name>
<comment type="caution">
    <text evidence="3">The sequence shown here is derived from an EMBL/GenBank/DDBJ whole genome shotgun (WGS) entry which is preliminary data.</text>
</comment>
<dbReference type="AlphaFoldDB" id="A0A7W6EFJ0"/>
<dbReference type="GO" id="GO:0045259">
    <property type="term" value="C:proton-transporting ATP synthase complex"/>
    <property type="evidence" value="ECO:0007669"/>
    <property type="project" value="UniProtKB-UniRule"/>
</dbReference>
<reference evidence="3 4" key="1">
    <citation type="submission" date="2020-08" db="EMBL/GenBank/DDBJ databases">
        <title>Genomic Encyclopedia of Type Strains, Phase IV (KMG-IV): sequencing the most valuable type-strain genomes for metagenomic binning, comparative biology and taxonomic classification.</title>
        <authorList>
            <person name="Goeker M."/>
        </authorList>
    </citation>
    <scope>NUCLEOTIDE SEQUENCE [LARGE SCALE GENOMIC DNA]</scope>
    <source>
        <strain evidence="3 4">DSM 28760</strain>
    </source>
</reference>
<accession>A0A7W6EFJ0</accession>